<dbReference type="InterPro" id="IPR058626">
    <property type="entry name" value="MdtA-like_b-barrel"/>
</dbReference>
<evidence type="ECO:0000313" key="6">
    <source>
        <dbReference type="Proteomes" id="UP000260983"/>
    </source>
</evidence>
<comment type="caution">
    <text evidence="5">The sequence shown here is derived from an EMBL/GenBank/DDBJ whole genome shotgun (WGS) entry which is preliminary data.</text>
</comment>
<feature type="domain" description="Multidrug resistance protein MdtA-like beta-barrel" evidence="4">
    <location>
        <begin position="202"/>
        <end position="284"/>
    </location>
</feature>
<evidence type="ECO:0000313" key="5">
    <source>
        <dbReference type="EMBL" id="RGN30848.1"/>
    </source>
</evidence>
<sequence>MKNLMQAILILCSAVLASCKGSYNEEYQQAYSVLTVTSDSVEIMEAYSASIRGQQDIEIYPQVSGTISRLCIQEGQKVRKGETLFVIDQVPYKAALRTALANVHAAQAQVETAQLDYNSKKELYRENVISEYELSTARNALAIAKAGLEQAEAQETDARNSLSYTEVKSPSDGIVGTLPYRTGALVSSSMGQPLTTVSDNSTMYVYFSMTENQLRALIRQYGSPDETIRQMPSIRLQLNDGTMYDVPGRIESISGIINTQTGTVSIRSVFPNEKRLLFSGGIGNIIIPRTEPDAVVIPQAATYELQDKIFAYKVQEGKAVAAPIKVEPLNNGNEYMVRSGLQPGDVIVSEGVGLLQDGMEITLKGTDH</sequence>
<gene>
    <name evidence="5" type="ORF">DXB65_22465</name>
</gene>
<evidence type="ECO:0000259" key="3">
    <source>
        <dbReference type="Pfam" id="PF25917"/>
    </source>
</evidence>
<dbReference type="Pfam" id="PF25944">
    <property type="entry name" value="Beta-barrel_RND"/>
    <property type="match status" value="1"/>
</dbReference>
<evidence type="ECO:0000256" key="1">
    <source>
        <dbReference type="ARBA" id="ARBA00009477"/>
    </source>
</evidence>
<dbReference type="Proteomes" id="UP000260983">
    <property type="component" value="Unassembled WGS sequence"/>
</dbReference>
<dbReference type="SUPFAM" id="SSF111369">
    <property type="entry name" value="HlyD-like secretion proteins"/>
    <property type="match status" value="1"/>
</dbReference>
<evidence type="ECO:0000259" key="4">
    <source>
        <dbReference type="Pfam" id="PF25944"/>
    </source>
</evidence>
<dbReference type="NCBIfam" id="TIGR01730">
    <property type="entry name" value="RND_mfp"/>
    <property type="match status" value="1"/>
</dbReference>
<dbReference type="EMBL" id="QSUL01000025">
    <property type="protein sequence ID" value="RGN30848.1"/>
    <property type="molecule type" value="Genomic_DNA"/>
</dbReference>
<reference evidence="5 6" key="1">
    <citation type="submission" date="2018-08" db="EMBL/GenBank/DDBJ databases">
        <title>A genome reference for cultivated species of the human gut microbiota.</title>
        <authorList>
            <person name="Zou Y."/>
            <person name="Xue W."/>
            <person name="Luo G."/>
        </authorList>
    </citation>
    <scope>NUCLEOTIDE SEQUENCE [LARGE SCALE GENOMIC DNA]</scope>
    <source>
        <strain evidence="5 6">OM05-15BH</strain>
    </source>
</reference>
<dbReference type="AlphaFoldDB" id="A0A3E5AZV2"/>
<dbReference type="Gene3D" id="1.10.287.470">
    <property type="entry name" value="Helix hairpin bin"/>
    <property type="match status" value="1"/>
</dbReference>
<dbReference type="InterPro" id="IPR006143">
    <property type="entry name" value="RND_pump_MFP"/>
</dbReference>
<dbReference type="GO" id="GO:0030313">
    <property type="term" value="C:cell envelope"/>
    <property type="evidence" value="ECO:0007669"/>
    <property type="project" value="UniProtKB-SubCell"/>
</dbReference>
<accession>A0A3E5AZV2</accession>
<feature type="signal peptide" evidence="2">
    <location>
        <begin position="1"/>
        <end position="17"/>
    </location>
</feature>
<name>A0A3E5AZV2_9BACE</name>
<dbReference type="RefSeq" id="WP_117725640.1">
    <property type="nucleotide sequence ID" value="NZ_QSUL01000025.1"/>
</dbReference>
<dbReference type="GO" id="GO:0005886">
    <property type="term" value="C:plasma membrane"/>
    <property type="evidence" value="ECO:0007669"/>
    <property type="project" value="TreeGrafter"/>
</dbReference>
<dbReference type="Gene3D" id="2.40.50.100">
    <property type="match status" value="1"/>
</dbReference>
<protein>
    <submittedName>
        <fullName evidence="5">Efflux RND transporter periplasmic adaptor subunit</fullName>
    </submittedName>
</protein>
<feature type="chain" id="PRO_5017742688" evidence="2">
    <location>
        <begin position="18"/>
        <end position="368"/>
    </location>
</feature>
<dbReference type="PANTHER" id="PTHR30158">
    <property type="entry name" value="ACRA/E-RELATED COMPONENT OF DRUG EFFLUX TRANSPORTER"/>
    <property type="match status" value="1"/>
</dbReference>
<dbReference type="Gene3D" id="2.40.420.20">
    <property type="match status" value="1"/>
</dbReference>
<dbReference type="GO" id="GO:0022857">
    <property type="term" value="F:transmembrane transporter activity"/>
    <property type="evidence" value="ECO:0007669"/>
    <property type="project" value="InterPro"/>
</dbReference>
<feature type="domain" description="Multidrug resistance protein MdtA-like barrel-sandwich hybrid" evidence="3">
    <location>
        <begin position="57"/>
        <end position="197"/>
    </location>
</feature>
<evidence type="ECO:0000256" key="2">
    <source>
        <dbReference type="SAM" id="SignalP"/>
    </source>
</evidence>
<dbReference type="PROSITE" id="PS51257">
    <property type="entry name" value="PROKAR_LIPOPROTEIN"/>
    <property type="match status" value="1"/>
</dbReference>
<proteinExistence type="inferred from homology"/>
<dbReference type="GO" id="GO:0046677">
    <property type="term" value="P:response to antibiotic"/>
    <property type="evidence" value="ECO:0007669"/>
    <property type="project" value="TreeGrafter"/>
</dbReference>
<dbReference type="PANTHER" id="PTHR30158:SF23">
    <property type="entry name" value="MULTIDRUG RESISTANCE PROTEIN MEXA"/>
    <property type="match status" value="1"/>
</dbReference>
<comment type="similarity">
    <text evidence="1">Belongs to the membrane fusion protein (MFP) (TC 8.A.1) family.</text>
</comment>
<dbReference type="Pfam" id="PF25917">
    <property type="entry name" value="BSH_RND"/>
    <property type="match status" value="1"/>
</dbReference>
<dbReference type="InterPro" id="IPR058625">
    <property type="entry name" value="MdtA-like_BSH"/>
</dbReference>
<organism evidence="5 6">
    <name type="scientific">Bacteroides oleiciplenus</name>
    <dbReference type="NCBI Taxonomy" id="626931"/>
    <lineage>
        <taxon>Bacteria</taxon>
        <taxon>Pseudomonadati</taxon>
        <taxon>Bacteroidota</taxon>
        <taxon>Bacteroidia</taxon>
        <taxon>Bacteroidales</taxon>
        <taxon>Bacteroidaceae</taxon>
        <taxon>Bacteroides</taxon>
    </lineage>
</organism>
<dbReference type="Gene3D" id="2.40.30.170">
    <property type="match status" value="1"/>
</dbReference>
<keyword evidence="2" id="KW-0732">Signal</keyword>
<dbReference type="FunFam" id="2.40.30.170:FF:000016">
    <property type="entry name" value="Efflux transporter, RND family, MFP subunit"/>
    <property type="match status" value="1"/>
</dbReference>